<dbReference type="Pfam" id="PF13416">
    <property type="entry name" value="SBP_bac_8"/>
    <property type="match status" value="1"/>
</dbReference>
<feature type="chain" id="PRO_5046848065" evidence="1">
    <location>
        <begin position="34"/>
        <end position="448"/>
    </location>
</feature>
<dbReference type="PROSITE" id="PS51318">
    <property type="entry name" value="TAT"/>
    <property type="match status" value="1"/>
</dbReference>
<dbReference type="Gene3D" id="3.40.190.10">
    <property type="entry name" value="Periplasmic binding protein-like II"/>
    <property type="match status" value="1"/>
</dbReference>
<accession>A0ABP9ARB9</accession>
<dbReference type="Proteomes" id="UP001501645">
    <property type="component" value="Unassembled WGS sequence"/>
</dbReference>
<sequence>MVPSSSPPSHSRRAVLRLLAAAGGSAALATALAACAPSSRPPLASGDVDVSFWTHDDGYVAFFSDAVALAEADSPFRYRLDITKVGAADIVTKLIAQAVAGTGTPDVVGLEIGAFSRMLRGDIAPELLVDLTDAVAPVADDLVTARLTPFQKDGALYALDSDTPLTVYYHREDELARLGIPAELGTWEEFGRTGAALADREGLALGAVATSDPGGTVQSWHIHLLQRGGDLFDADGQPSLETPEAEDALAFVAQGVQSGALATVADMYGPSMQSGLKSGKILGVNMPSWYASYGIKPNVPEQEGMWRVAALPRFEGGGGRTGVGGGTGFGALRGKAATDAGVHLVTTAYLEPSQQIARYKALGYLPTRRSVFESAELAAVEDDYFGGQRLFEIYRDIVDDVPEHHQSENSAIMTTVLSGQLLRAYRGDVSPAEALATATADYRGQARG</sequence>
<dbReference type="InterPro" id="IPR050490">
    <property type="entry name" value="Bact_solute-bd_prot1"/>
</dbReference>
<dbReference type="PANTHER" id="PTHR43649">
    <property type="entry name" value="ARABINOSE-BINDING PROTEIN-RELATED"/>
    <property type="match status" value="1"/>
</dbReference>
<gene>
    <name evidence="2" type="ORF">GCM10023351_32230</name>
</gene>
<keyword evidence="1" id="KW-0732">Signal</keyword>
<feature type="signal peptide" evidence="1">
    <location>
        <begin position="1"/>
        <end position="33"/>
    </location>
</feature>
<dbReference type="InterPro" id="IPR006059">
    <property type="entry name" value="SBP"/>
</dbReference>
<evidence type="ECO:0000256" key="1">
    <source>
        <dbReference type="SAM" id="SignalP"/>
    </source>
</evidence>
<name>A0ABP9ARB9_9MICO</name>
<dbReference type="PANTHER" id="PTHR43649:SF32">
    <property type="entry name" value="SUGAR BINDING SECRETED PROTEIN"/>
    <property type="match status" value="1"/>
</dbReference>
<organism evidence="2 3">
    <name type="scientific">Microbacterium gilvum</name>
    <dbReference type="NCBI Taxonomy" id="1336204"/>
    <lineage>
        <taxon>Bacteria</taxon>
        <taxon>Bacillati</taxon>
        <taxon>Actinomycetota</taxon>
        <taxon>Actinomycetes</taxon>
        <taxon>Micrococcales</taxon>
        <taxon>Microbacteriaceae</taxon>
        <taxon>Microbacterium</taxon>
    </lineage>
</organism>
<protein>
    <submittedName>
        <fullName evidence="2">Sugar ABC transporter substrate-binding protein</fullName>
    </submittedName>
</protein>
<keyword evidence="3" id="KW-1185">Reference proteome</keyword>
<dbReference type="InterPro" id="IPR006311">
    <property type="entry name" value="TAT_signal"/>
</dbReference>
<comment type="caution">
    <text evidence="2">The sequence shown here is derived from an EMBL/GenBank/DDBJ whole genome shotgun (WGS) entry which is preliminary data.</text>
</comment>
<dbReference type="SUPFAM" id="SSF53850">
    <property type="entry name" value="Periplasmic binding protein-like II"/>
    <property type="match status" value="1"/>
</dbReference>
<evidence type="ECO:0000313" key="3">
    <source>
        <dbReference type="Proteomes" id="UP001501645"/>
    </source>
</evidence>
<reference evidence="3" key="1">
    <citation type="journal article" date="2019" name="Int. J. Syst. Evol. Microbiol.">
        <title>The Global Catalogue of Microorganisms (GCM) 10K type strain sequencing project: providing services to taxonomists for standard genome sequencing and annotation.</title>
        <authorList>
            <consortium name="The Broad Institute Genomics Platform"/>
            <consortium name="The Broad Institute Genome Sequencing Center for Infectious Disease"/>
            <person name="Wu L."/>
            <person name="Ma J."/>
        </authorList>
    </citation>
    <scope>NUCLEOTIDE SEQUENCE [LARGE SCALE GENOMIC DNA]</scope>
    <source>
        <strain evidence="3">JCM 18537</strain>
    </source>
</reference>
<evidence type="ECO:0000313" key="2">
    <source>
        <dbReference type="EMBL" id="GAA4784238.1"/>
    </source>
</evidence>
<dbReference type="EMBL" id="BAABKO010000006">
    <property type="protein sequence ID" value="GAA4784238.1"/>
    <property type="molecule type" value="Genomic_DNA"/>
</dbReference>
<proteinExistence type="predicted"/>